<accession>A0A364P355</accession>
<feature type="signal peptide" evidence="1">
    <location>
        <begin position="1"/>
        <end position="22"/>
    </location>
</feature>
<feature type="chain" id="PRO_5016818472" evidence="1">
    <location>
        <begin position="23"/>
        <end position="213"/>
    </location>
</feature>
<keyword evidence="3" id="KW-1185">Reference proteome</keyword>
<proteinExistence type="predicted"/>
<dbReference type="Proteomes" id="UP000251075">
    <property type="component" value="Unassembled WGS sequence"/>
</dbReference>
<evidence type="ECO:0000313" key="3">
    <source>
        <dbReference type="Proteomes" id="UP000251075"/>
    </source>
</evidence>
<dbReference type="InterPro" id="IPR034242">
    <property type="entry name" value="MauL"/>
</dbReference>
<evidence type="ECO:0000256" key="1">
    <source>
        <dbReference type="SAM" id="SignalP"/>
    </source>
</evidence>
<dbReference type="SUPFAM" id="SSF49503">
    <property type="entry name" value="Cupredoxins"/>
    <property type="match status" value="1"/>
</dbReference>
<organism evidence="2 3">
    <name type="scientific">Paramagnetospirillum kuznetsovii</name>
    <dbReference type="NCBI Taxonomy" id="2053833"/>
    <lineage>
        <taxon>Bacteria</taxon>
        <taxon>Pseudomonadati</taxon>
        <taxon>Pseudomonadota</taxon>
        <taxon>Alphaproteobacteria</taxon>
        <taxon>Rhodospirillales</taxon>
        <taxon>Magnetospirillaceae</taxon>
        <taxon>Paramagnetospirillum</taxon>
    </lineage>
</organism>
<evidence type="ECO:0000313" key="2">
    <source>
        <dbReference type="EMBL" id="RAU23731.1"/>
    </source>
</evidence>
<dbReference type="Gene3D" id="2.60.40.420">
    <property type="entry name" value="Cupredoxins - blue copper proteins"/>
    <property type="match status" value="1"/>
</dbReference>
<dbReference type="CDD" id="cd04221">
    <property type="entry name" value="MauL"/>
    <property type="match status" value="1"/>
</dbReference>
<dbReference type="AlphaFoldDB" id="A0A364P355"/>
<dbReference type="InterPro" id="IPR008972">
    <property type="entry name" value="Cupredoxin"/>
</dbReference>
<name>A0A364P355_9PROT</name>
<reference evidence="2 3" key="1">
    <citation type="submission" date="2017-11" db="EMBL/GenBank/DDBJ databases">
        <title>Draft genome sequence of magnetotactic bacterium Magnetospirillum kuznetsovii LBB-42.</title>
        <authorList>
            <person name="Grouzdev D.S."/>
            <person name="Rysina M.S."/>
            <person name="Baslerov R.V."/>
            <person name="Koziaeva V."/>
        </authorList>
    </citation>
    <scope>NUCLEOTIDE SEQUENCE [LARGE SCALE GENOMIC DNA]</scope>
    <source>
        <strain evidence="2 3">LBB-42</strain>
    </source>
</reference>
<gene>
    <name evidence="2" type="ORF">CU669_01105</name>
</gene>
<dbReference type="EMBL" id="PGTO01000001">
    <property type="protein sequence ID" value="RAU23731.1"/>
    <property type="molecule type" value="Genomic_DNA"/>
</dbReference>
<dbReference type="RefSeq" id="WP_112141962.1">
    <property type="nucleotide sequence ID" value="NZ_PGTO01000001.1"/>
</dbReference>
<dbReference type="PROSITE" id="PS51257">
    <property type="entry name" value="PROKAR_LIPOPROTEIN"/>
    <property type="match status" value="1"/>
</dbReference>
<keyword evidence="1" id="KW-0732">Signal</keyword>
<sequence>MIHRRTVLFVLALAACATEASAAELSACVTGPTGRPIPDAAVVVEGATVDPRMPRPLAAIEQIDRDFVPFLTIVRQGTEIEFPNRDPLKHHVYSFSAAKPFEIKLYAGKPAAPVLFDKTGDIAIGCNIHDWMEAYVLVVESPYFAKTGPDGCAKIADLPAGRHRLRLWHPLQRQAVAERPLVLDGADSIRIDATMEVSPRTARRKPPADKDDY</sequence>
<dbReference type="OrthoDB" id="9772097at2"/>
<comment type="caution">
    <text evidence="2">The sequence shown here is derived from an EMBL/GenBank/DDBJ whole genome shotgun (WGS) entry which is preliminary data.</text>
</comment>
<protein>
    <submittedName>
        <fullName evidence="2">Methylamine utilization protein</fullName>
    </submittedName>
</protein>